<dbReference type="HOGENOM" id="CLU_1528204_0_0_1"/>
<feature type="transmembrane region" description="Helical" evidence="1">
    <location>
        <begin position="36"/>
        <end position="54"/>
    </location>
</feature>
<dbReference type="EMBL" id="GL376613">
    <property type="status" value="NOT_ANNOTATED_CDS"/>
    <property type="molecule type" value="Genomic_DNA"/>
</dbReference>
<evidence type="ECO:0000256" key="1">
    <source>
        <dbReference type="SAM" id="Phobius"/>
    </source>
</evidence>
<feature type="transmembrane region" description="Helical" evidence="1">
    <location>
        <begin position="6"/>
        <end position="24"/>
    </location>
</feature>
<evidence type="ECO:0000313" key="3">
    <source>
        <dbReference type="Proteomes" id="UP000019132"/>
    </source>
</evidence>
<sequence length="176" mass="19817">MRRPLFIFVFFVISALLYAVMLFLRADRMGMIVAQLCAFGGIPVSLVGLGLLRYQVVVLIIKTYDFWFFMCLSIITFITLAGVLGADRATPALTSWIGMVPNILIYANLRVMRSWVIFSMFSMGCYILTCTMVTFQLVDGMREFAVLRYKSHELPATSVLSSGLFTTIAMVTHNVH</sequence>
<proteinExistence type="predicted"/>
<evidence type="ECO:0000313" key="2">
    <source>
        <dbReference type="EnsemblProtists" id="PYU1_T008465"/>
    </source>
</evidence>
<dbReference type="VEuPathDB" id="FungiDB:PYU1_G008449"/>
<feature type="transmembrane region" description="Helical" evidence="1">
    <location>
        <begin position="115"/>
        <end position="138"/>
    </location>
</feature>
<reference evidence="2" key="3">
    <citation type="submission" date="2015-02" db="UniProtKB">
        <authorList>
            <consortium name="EnsemblProtists"/>
        </authorList>
    </citation>
    <scope>IDENTIFICATION</scope>
    <source>
        <strain evidence="2">DAOM BR144</strain>
    </source>
</reference>
<dbReference type="EnsemblProtists" id="PYU1_T008465">
    <property type="protein sequence ID" value="PYU1_T008465"/>
    <property type="gene ID" value="PYU1_G008449"/>
</dbReference>
<keyword evidence="1" id="KW-0472">Membrane</keyword>
<dbReference type="InParanoid" id="K3WU19"/>
<name>K3WU19_GLOUD</name>
<keyword evidence="1" id="KW-1133">Transmembrane helix</keyword>
<feature type="transmembrane region" description="Helical" evidence="1">
    <location>
        <begin position="93"/>
        <end position="109"/>
    </location>
</feature>
<protein>
    <submittedName>
        <fullName evidence="2">Uncharacterized protein</fullName>
    </submittedName>
</protein>
<keyword evidence="1" id="KW-0812">Transmembrane</keyword>
<dbReference type="AlphaFoldDB" id="K3WU19"/>
<feature type="transmembrane region" description="Helical" evidence="1">
    <location>
        <begin position="66"/>
        <end position="86"/>
    </location>
</feature>
<accession>K3WU19</accession>
<reference evidence="3" key="2">
    <citation type="submission" date="2010-04" db="EMBL/GenBank/DDBJ databases">
        <authorList>
            <person name="Buell R."/>
            <person name="Hamilton J."/>
            <person name="Hostetler J."/>
        </authorList>
    </citation>
    <scope>NUCLEOTIDE SEQUENCE [LARGE SCALE GENOMIC DNA]</scope>
    <source>
        <strain evidence="3">DAOM:BR144</strain>
    </source>
</reference>
<keyword evidence="3" id="KW-1185">Reference proteome</keyword>
<reference evidence="3" key="1">
    <citation type="journal article" date="2010" name="Genome Biol.">
        <title>Genome sequence of the necrotrophic plant pathogen Pythium ultimum reveals original pathogenicity mechanisms and effector repertoire.</title>
        <authorList>
            <person name="Levesque C.A."/>
            <person name="Brouwer H."/>
            <person name="Cano L."/>
            <person name="Hamilton J.P."/>
            <person name="Holt C."/>
            <person name="Huitema E."/>
            <person name="Raffaele S."/>
            <person name="Robideau G.P."/>
            <person name="Thines M."/>
            <person name="Win J."/>
            <person name="Zerillo M.M."/>
            <person name="Beakes G.W."/>
            <person name="Boore J.L."/>
            <person name="Busam D."/>
            <person name="Dumas B."/>
            <person name="Ferriera S."/>
            <person name="Fuerstenberg S.I."/>
            <person name="Gachon C.M."/>
            <person name="Gaulin E."/>
            <person name="Govers F."/>
            <person name="Grenville-Briggs L."/>
            <person name="Horner N."/>
            <person name="Hostetler J."/>
            <person name="Jiang R.H."/>
            <person name="Johnson J."/>
            <person name="Krajaejun T."/>
            <person name="Lin H."/>
            <person name="Meijer H.J."/>
            <person name="Moore B."/>
            <person name="Morris P."/>
            <person name="Phuntmart V."/>
            <person name="Puiu D."/>
            <person name="Shetty J."/>
            <person name="Stajich J.E."/>
            <person name="Tripathy S."/>
            <person name="Wawra S."/>
            <person name="van West P."/>
            <person name="Whitty B.R."/>
            <person name="Coutinho P.M."/>
            <person name="Henrissat B."/>
            <person name="Martin F."/>
            <person name="Thomas P.D."/>
            <person name="Tyler B.M."/>
            <person name="De Vries R.P."/>
            <person name="Kamoun S."/>
            <person name="Yandell M."/>
            <person name="Tisserat N."/>
            <person name="Buell C.R."/>
        </authorList>
    </citation>
    <scope>NUCLEOTIDE SEQUENCE</scope>
    <source>
        <strain evidence="3">DAOM:BR144</strain>
    </source>
</reference>
<dbReference type="Proteomes" id="UP000019132">
    <property type="component" value="Unassembled WGS sequence"/>
</dbReference>
<organism evidence="2 3">
    <name type="scientific">Globisporangium ultimum (strain ATCC 200006 / CBS 805.95 / DAOM BR144)</name>
    <name type="common">Pythium ultimum</name>
    <dbReference type="NCBI Taxonomy" id="431595"/>
    <lineage>
        <taxon>Eukaryota</taxon>
        <taxon>Sar</taxon>
        <taxon>Stramenopiles</taxon>
        <taxon>Oomycota</taxon>
        <taxon>Peronosporomycetes</taxon>
        <taxon>Pythiales</taxon>
        <taxon>Pythiaceae</taxon>
        <taxon>Globisporangium</taxon>
    </lineage>
</organism>